<evidence type="ECO:0000256" key="4">
    <source>
        <dbReference type="ARBA" id="ARBA00023239"/>
    </source>
</evidence>
<gene>
    <name evidence="6" type="ORF">GYM71_01275</name>
</gene>
<keyword evidence="5" id="KW-0119">Carbohydrate metabolism</keyword>
<name>A0ABX8W7M6_9LACO</name>
<evidence type="ECO:0000256" key="3">
    <source>
        <dbReference type="ARBA" id="ARBA00011233"/>
    </source>
</evidence>
<dbReference type="InterPro" id="IPR000887">
    <property type="entry name" value="Aldlse_KDPG_KHG"/>
</dbReference>
<protein>
    <submittedName>
        <fullName evidence="6">Ketohydroxyglutarate aldolase</fullName>
    </submittedName>
</protein>
<dbReference type="RefSeq" id="WP_220220622.1">
    <property type="nucleotide sequence ID" value="NZ_CP048268.1"/>
</dbReference>
<evidence type="ECO:0000256" key="1">
    <source>
        <dbReference type="ARBA" id="ARBA00004761"/>
    </source>
</evidence>
<dbReference type="EMBL" id="CP048268">
    <property type="protein sequence ID" value="QYN52138.1"/>
    <property type="molecule type" value="Genomic_DNA"/>
</dbReference>
<keyword evidence="4" id="KW-0456">Lyase</keyword>
<dbReference type="Gene3D" id="3.20.20.70">
    <property type="entry name" value="Aldolase class I"/>
    <property type="match status" value="1"/>
</dbReference>
<evidence type="ECO:0000256" key="2">
    <source>
        <dbReference type="ARBA" id="ARBA00006906"/>
    </source>
</evidence>
<dbReference type="InterPro" id="IPR013785">
    <property type="entry name" value="Aldolase_TIM"/>
</dbReference>
<accession>A0ABX8W7M6</accession>
<comment type="subunit">
    <text evidence="3">Homotrimer.</text>
</comment>
<dbReference type="PANTHER" id="PTHR30246">
    <property type="entry name" value="2-KETO-3-DEOXY-6-PHOSPHOGLUCONATE ALDOLASE"/>
    <property type="match status" value="1"/>
</dbReference>
<organism evidence="6 7">
    <name type="scientific">Lactobacillus panisapium</name>
    <dbReference type="NCBI Taxonomy" id="2012495"/>
    <lineage>
        <taxon>Bacteria</taxon>
        <taxon>Bacillati</taxon>
        <taxon>Bacillota</taxon>
        <taxon>Bacilli</taxon>
        <taxon>Lactobacillales</taxon>
        <taxon>Lactobacillaceae</taxon>
        <taxon>Lactobacillus</taxon>
    </lineage>
</organism>
<evidence type="ECO:0000313" key="6">
    <source>
        <dbReference type="EMBL" id="QYN52138.1"/>
    </source>
</evidence>
<comment type="similarity">
    <text evidence="2">Belongs to the KHG/KDPG aldolase family.</text>
</comment>
<dbReference type="PANTHER" id="PTHR30246:SF1">
    <property type="entry name" value="2-DEHYDRO-3-DEOXY-6-PHOSPHOGALACTONATE ALDOLASE-RELATED"/>
    <property type="match status" value="1"/>
</dbReference>
<dbReference type="SUPFAM" id="SSF51569">
    <property type="entry name" value="Aldolase"/>
    <property type="match status" value="1"/>
</dbReference>
<reference evidence="6 7" key="1">
    <citation type="submission" date="2020-01" db="EMBL/GenBank/DDBJ databases">
        <title>Vast differences in strain-level diversity in the gut microbiota of two closely related honey bee species.</title>
        <authorList>
            <person name="Ellegaard K.M."/>
            <person name="Suenami S."/>
            <person name="Miyazaki R."/>
            <person name="Engel P."/>
        </authorList>
    </citation>
    <scope>NUCLEOTIDE SEQUENCE [LARGE SCALE GENOMIC DNA]</scope>
    <source>
        <strain evidence="6 7">ESL0416</strain>
    </source>
</reference>
<dbReference type="Proteomes" id="UP000826550">
    <property type="component" value="Chromosome"/>
</dbReference>
<dbReference type="Pfam" id="PF01081">
    <property type="entry name" value="Aldolase"/>
    <property type="match status" value="1"/>
</dbReference>
<evidence type="ECO:0000313" key="7">
    <source>
        <dbReference type="Proteomes" id="UP000826550"/>
    </source>
</evidence>
<comment type="pathway">
    <text evidence="1">Carbohydrate acid metabolism.</text>
</comment>
<proteinExistence type="inferred from homology"/>
<keyword evidence="7" id="KW-1185">Reference proteome</keyword>
<sequence>MLQKNSYVQQISDLNIMAVVRDTPEETLRIAQACLKGGVKAIEVSFTVSTALRSLTKISDELPEMVACAGTVLDAATARLAILSGAKLILSPAFSQEVAEVCNLYQVPYAPGCNSMTEITTALRAGASFIKVFPGSALGGTKEITTIKTPIPFMPLLVSGGATLANYRDFLLAGADCVSFGSALTGDSEKITKNALLLNKTLSNFRIDKR</sequence>
<evidence type="ECO:0000256" key="5">
    <source>
        <dbReference type="ARBA" id="ARBA00023277"/>
    </source>
</evidence>
<dbReference type="CDD" id="cd00452">
    <property type="entry name" value="KDPG_aldolase"/>
    <property type="match status" value="1"/>
</dbReference>